<keyword evidence="5" id="KW-0802">TPR repeat</keyword>
<evidence type="ECO:0000256" key="2">
    <source>
        <dbReference type="ARBA" id="ARBA00023015"/>
    </source>
</evidence>
<dbReference type="InterPro" id="IPR016032">
    <property type="entry name" value="Sig_transdc_resp-reg_C-effctor"/>
</dbReference>
<sequence length="939" mass="103223">MSPLGFRVLGPVEIITDREVVQVGSRGARTLLALLLLEVNQVVSVAHIEDVLWEHKPPSTGRTIMQSYVSRLRKLFAEIAPGGEVEIITQPPGYLLRADPELIDLHRVQSMISGVGELDARRRAEVLGGALAQWRGQALADLPSERLRTGVAADLEEFRLGLLEDRIDADLELGRHAELLSELSGLLARQPFRERMIGQLMIAMHRCGQRAEAIGSYLRYRRLLAEELGVDPGTTLRDLYASLLRDDQEVQAKGSQVTPRGTATVLRPAQLPPAPAGFAARESELSWMDSLLGDGDGTGAAPRVALVVGTAGMGKSALTVSWARRVADRFPDGQLYASLRGFDPERAPVEPAEVLRQFLVALGIAPAGVPVDLDERIALYRSLLADRKVLVLLDDARDAEQVRDLLPVASGSLALVASRRRLGGLSVSAAARVLTLDALPTNDAVRILAGALGDDRVEDPEDLRRLAELCGGLPLALRIVAARLAVNPNRSVATVVAELTDEQQRLGALGTEDDDISVRGALDMTFHSLGESLARVFRLLGVLPGTDVTPQLLAVMAGVEAACARRSLRALAAAHLVNEYRADRFTMHDLTRLYARSLARSQLPHATRVVVENRAVDHYLTGLDHTRRALRPTFTGPHYAAEHPELVPAEVVDRRTAMAWLDDEWPNLMALVRFSHATGRFEATWTATHMLSAYLFARCPWEVWFEFTELGIDAAQRLGDRFAEVRMLNTAGLAYRNSEQNELSMAYYMRGYRLAEEIGDPHHVALIATNMVPGLFDRGDTEEAERYCRLSVDLARRIEDMFVLPLALTNLGEICKRKGEHEQALAHFQEVLALHQRMENFDRIGMAWLNLGQVSEAMGELEAAERYLRDAARDTAAADSVLLEAWSCQSLGRVLRLRGEREEAAAVLTRALELFGGLGLSSADDVRAELEELAAERVV</sequence>
<evidence type="ECO:0000256" key="4">
    <source>
        <dbReference type="ARBA" id="ARBA00023163"/>
    </source>
</evidence>
<evidence type="ECO:0000256" key="6">
    <source>
        <dbReference type="PROSITE-ProRule" id="PRU01091"/>
    </source>
</evidence>
<dbReference type="SUPFAM" id="SSF52540">
    <property type="entry name" value="P-loop containing nucleoside triphosphate hydrolases"/>
    <property type="match status" value="1"/>
</dbReference>
<keyword evidence="4" id="KW-0804">Transcription</keyword>
<dbReference type="SUPFAM" id="SSF46894">
    <property type="entry name" value="C-terminal effector domain of the bipartite response regulators"/>
    <property type="match status" value="1"/>
</dbReference>
<dbReference type="PROSITE" id="PS50005">
    <property type="entry name" value="TPR"/>
    <property type="match status" value="1"/>
</dbReference>
<dbReference type="PANTHER" id="PTHR35807">
    <property type="entry name" value="TRANSCRIPTIONAL REGULATOR REDD-RELATED"/>
    <property type="match status" value="1"/>
</dbReference>
<evidence type="ECO:0000259" key="7">
    <source>
        <dbReference type="PROSITE" id="PS51755"/>
    </source>
</evidence>
<feature type="domain" description="OmpR/PhoB-type" evidence="7">
    <location>
        <begin position="1"/>
        <end position="98"/>
    </location>
</feature>
<dbReference type="Pfam" id="PF13176">
    <property type="entry name" value="TPR_7"/>
    <property type="match status" value="1"/>
</dbReference>
<dbReference type="RefSeq" id="WP_344871511.1">
    <property type="nucleotide sequence ID" value="NZ_BAABAL010000005.1"/>
</dbReference>
<dbReference type="PANTHER" id="PTHR35807:SF1">
    <property type="entry name" value="TRANSCRIPTIONAL REGULATOR REDD"/>
    <property type="match status" value="1"/>
</dbReference>
<comment type="caution">
    <text evidence="8">The sequence shown here is derived from an EMBL/GenBank/DDBJ whole genome shotgun (WGS) entry which is preliminary data.</text>
</comment>
<dbReference type="PRINTS" id="PR00364">
    <property type="entry name" value="DISEASERSIST"/>
</dbReference>
<feature type="repeat" description="TPR" evidence="5">
    <location>
        <begin position="805"/>
        <end position="838"/>
    </location>
</feature>
<dbReference type="Proteomes" id="UP001501747">
    <property type="component" value="Unassembled WGS sequence"/>
</dbReference>
<feature type="DNA-binding region" description="OmpR/PhoB-type" evidence="6">
    <location>
        <begin position="1"/>
        <end position="98"/>
    </location>
</feature>
<dbReference type="InterPro" id="IPR005158">
    <property type="entry name" value="BTAD"/>
</dbReference>
<dbReference type="Gene3D" id="3.40.50.300">
    <property type="entry name" value="P-loop containing nucleotide triphosphate hydrolases"/>
    <property type="match status" value="1"/>
</dbReference>
<dbReference type="InterPro" id="IPR019734">
    <property type="entry name" value="TPR_rpt"/>
</dbReference>
<dbReference type="Gene3D" id="1.25.40.10">
    <property type="entry name" value="Tetratricopeptide repeat domain"/>
    <property type="match status" value="2"/>
</dbReference>
<dbReference type="SMART" id="SM00862">
    <property type="entry name" value="Trans_reg_C"/>
    <property type="match status" value="1"/>
</dbReference>
<dbReference type="CDD" id="cd15831">
    <property type="entry name" value="BTAD"/>
    <property type="match status" value="1"/>
</dbReference>
<dbReference type="InterPro" id="IPR036388">
    <property type="entry name" value="WH-like_DNA-bd_sf"/>
</dbReference>
<dbReference type="InterPro" id="IPR001867">
    <property type="entry name" value="OmpR/PhoB-type_DNA-bd"/>
</dbReference>
<organism evidence="8 9">
    <name type="scientific">Allokutzneria multivorans</name>
    <dbReference type="NCBI Taxonomy" id="1142134"/>
    <lineage>
        <taxon>Bacteria</taxon>
        <taxon>Bacillati</taxon>
        <taxon>Actinomycetota</taxon>
        <taxon>Actinomycetes</taxon>
        <taxon>Pseudonocardiales</taxon>
        <taxon>Pseudonocardiaceae</taxon>
        <taxon>Allokutzneria</taxon>
    </lineage>
</organism>
<dbReference type="SMART" id="SM01043">
    <property type="entry name" value="BTAD"/>
    <property type="match status" value="1"/>
</dbReference>
<accession>A0ABP7R8V8</accession>
<evidence type="ECO:0000256" key="1">
    <source>
        <dbReference type="ARBA" id="ARBA00005820"/>
    </source>
</evidence>
<dbReference type="Pfam" id="PF03704">
    <property type="entry name" value="BTAD"/>
    <property type="match status" value="1"/>
</dbReference>
<evidence type="ECO:0000313" key="8">
    <source>
        <dbReference type="EMBL" id="GAA3994116.1"/>
    </source>
</evidence>
<name>A0ABP7R8V8_9PSEU</name>
<reference evidence="9" key="1">
    <citation type="journal article" date="2019" name="Int. J. Syst. Evol. Microbiol.">
        <title>The Global Catalogue of Microorganisms (GCM) 10K type strain sequencing project: providing services to taxonomists for standard genome sequencing and annotation.</title>
        <authorList>
            <consortium name="The Broad Institute Genomics Platform"/>
            <consortium name="The Broad Institute Genome Sequencing Center for Infectious Disease"/>
            <person name="Wu L."/>
            <person name="Ma J."/>
        </authorList>
    </citation>
    <scope>NUCLEOTIDE SEQUENCE [LARGE SCALE GENOMIC DNA]</scope>
    <source>
        <strain evidence="9">JCM 17342</strain>
    </source>
</reference>
<evidence type="ECO:0000313" key="9">
    <source>
        <dbReference type="Proteomes" id="UP001501747"/>
    </source>
</evidence>
<dbReference type="InterPro" id="IPR051677">
    <property type="entry name" value="AfsR-DnrI-RedD_regulator"/>
</dbReference>
<keyword evidence="3 6" id="KW-0238">DNA-binding</keyword>
<gene>
    <name evidence="8" type="ORF">GCM10022247_12110</name>
</gene>
<dbReference type="Pfam" id="PF13424">
    <property type="entry name" value="TPR_12"/>
    <property type="match status" value="1"/>
</dbReference>
<dbReference type="EMBL" id="BAABAL010000005">
    <property type="protein sequence ID" value="GAA3994116.1"/>
    <property type="molecule type" value="Genomic_DNA"/>
</dbReference>
<dbReference type="SUPFAM" id="SSF48452">
    <property type="entry name" value="TPR-like"/>
    <property type="match status" value="2"/>
</dbReference>
<evidence type="ECO:0000256" key="3">
    <source>
        <dbReference type="ARBA" id="ARBA00023125"/>
    </source>
</evidence>
<evidence type="ECO:0000256" key="5">
    <source>
        <dbReference type="PROSITE-ProRule" id="PRU00339"/>
    </source>
</evidence>
<dbReference type="InterPro" id="IPR011990">
    <property type="entry name" value="TPR-like_helical_dom_sf"/>
</dbReference>
<keyword evidence="2" id="KW-0805">Transcription regulation</keyword>
<dbReference type="SMART" id="SM00028">
    <property type="entry name" value="TPR"/>
    <property type="match status" value="4"/>
</dbReference>
<proteinExistence type="inferred from homology"/>
<dbReference type="Pfam" id="PF13181">
    <property type="entry name" value="TPR_8"/>
    <property type="match status" value="2"/>
</dbReference>
<dbReference type="PROSITE" id="PS51755">
    <property type="entry name" value="OMPR_PHOB"/>
    <property type="match status" value="1"/>
</dbReference>
<comment type="similarity">
    <text evidence="1">Belongs to the AfsR/DnrI/RedD regulatory family.</text>
</comment>
<dbReference type="Gene3D" id="1.10.10.10">
    <property type="entry name" value="Winged helix-like DNA-binding domain superfamily/Winged helix DNA-binding domain"/>
    <property type="match status" value="1"/>
</dbReference>
<keyword evidence="9" id="KW-1185">Reference proteome</keyword>
<dbReference type="InterPro" id="IPR027417">
    <property type="entry name" value="P-loop_NTPase"/>
</dbReference>
<protein>
    <submittedName>
        <fullName evidence="8">BTAD domain-containing putative transcriptional regulator</fullName>
    </submittedName>
</protein>